<accession>A0ACB7RYY1</accession>
<evidence type="ECO:0000313" key="1">
    <source>
        <dbReference type="EMBL" id="KAH6927715.1"/>
    </source>
</evidence>
<reference evidence="1" key="1">
    <citation type="submission" date="2020-05" db="EMBL/GenBank/DDBJ databases">
        <title>Large-scale comparative analyses of tick genomes elucidate their genetic diversity and vector capacities.</title>
        <authorList>
            <person name="Jia N."/>
            <person name="Wang J."/>
            <person name="Shi W."/>
            <person name="Du L."/>
            <person name="Sun Y."/>
            <person name="Zhan W."/>
            <person name="Jiang J."/>
            <person name="Wang Q."/>
            <person name="Zhang B."/>
            <person name="Ji P."/>
            <person name="Sakyi L.B."/>
            <person name="Cui X."/>
            <person name="Yuan T."/>
            <person name="Jiang B."/>
            <person name="Yang W."/>
            <person name="Lam T.T.-Y."/>
            <person name="Chang Q."/>
            <person name="Ding S."/>
            <person name="Wang X."/>
            <person name="Zhu J."/>
            <person name="Ruan X."/>
            <person name="Zhao L."/>
            <person name="Wei J."/>
            <person name="Que T."/>
            <person name="Du C."/>
            <person name="Cheng J."/>
            <person name="Dai P."/>
            <person name="Han X."/>
            <person name="Huang E."/>
            <person name="Gao Y."/>
            <person name="Liu J."/>
            <person name="Shao H."/>
            <person name="Ye R."/>
            <person name="Li L."/>
            <person name="Wei W."/>
            <person name="Wang X."/>
            <person name="Wang C."/>
            <person name="Yang T."/>
            <person name="Huo Q."/>
            <person name="Li W."/>
            <person name="Guo W."/>
            <person name="Chen H."/>
            <person name="Zhou L."/>
            <person name="Ni X."/>
            <person name="Tian J."/>
            <person name="Zhou Y."/>
            <person name="Sheng Y."/>
            <person name="Liu T."/>
            <person name="Pan Y."/>
            <person name="Xia L."/>
            <person name="Li J."/>
            <person name="Zhao F."/>
            <person name="Cao W."/>
        </authorList>
    </citation>
    <scope>NUCLEOTIDE SEQUENCE</scope>
    <source>
        <strain evidence="1">Hyas-2018</strain>
    </source>
</reference>
<keyword evidence="2" id="KW-1185">Reference proteome</keyword>
<gene>
    <name evidence="1" type="ORF">HPB50_007573</name>
</gene>
<name>A0ACB7RYY1_HYAAI</name>
<dbReference type="EMBL" id="CM023486">
    <property type="protein sequence ID" value="KAH6927715.1"/>
    <property type="molecule type" value="Genomic_DNA"/>
</dbReference>
<proteinExistence type="predicted"/>
<comment type="caution">
    <text evidence="1">The sequence shown here is derived from an EMBL/GenBank/DDBJ whole genome shotgun (WGS) entry which is preliminary data.</text>
</comment>
<evidence type="ECO:0000313" key="2">
    <source>
        <dbReference type="Proteomes" id="UP000821845"/>
    </source>
</evidence>
<organism evidence="1 2">
    <name type="scientific">Hyalomma asiaticum</name>
    <name type="common">Tick</name>
    <dbReference type="NCBI Taxonomy" id="266040"/>
    <lineage>
        <taxon>Eukaryota</taxon>
        <taxon>Metazoa</taxon>
        <taxon>Ecdysozoa</taxon>
        <taxon>Arthropoda</taxon>
        <taxon>Chelicerata</taxon>
        <taxon>Arachnida</taxon>
        <taxon>Acari</taxon>
        <taxon>Parasitiformes</taxon>
        <taxon>Ixodida</taxon>
        <taxon>Ixodoidea</taxon>
        <taxon>Ixodidae</taxon>
        <taxon>Hyalomminae</taxon>
        <taxon>Hyalomma</taxon>
    </lineage>
</organism>
<dbReference type="Proteomes" id="UP000821845">
    <property type="component" value="Chromosome 6"/>
</dbReference>
<sequence length="451" mass="47863">MSPPRVSATKYHTFANTSECDLPAAVVSCRKAADEMLSLAANHCRVGFVERPSLRTTKETDVAIIELPPAVMSAHGDLPAAGDVVLPGSGSSSERLDVKGEEEPEKTESLCVTCVQVFLPFLLAGMGSVAASLLLDHVKDWPVYSAYRELFVLIPPLLGLNGNLEMTLVARMSTQVNLDRLNTVKSQLRQAAANMALLQCQSTVVALVACGLALAKGFARHGGAITPLYACMLCACGLAAANVASMVLGAFMTTVVLLARRCGLNPDNVAAPIAASLGDLTTLTLLSTISSRLLVWKAVGGNLAAIYCCRLSTFLSKRVEMGVLPPEDASRCANPLVMFAGASEVGRVARILLLVVIPGQLIFLTATDLLRYGSFNVTPLFGFLYVLVALVQVAILLFLSRSLVYWLWWWRVDPDNAAIPFITAAGDFTGTGLLTVAFFALESVGDPAVTG</sequence>
<protein>
    <submittedName>
        <fullName evidence="1">Uncharacterized protein</fullName>
    </submittedName>
</protein>